<dbReference type="PANTHER" id="PTHR31118:SF12">
    <property type="entry name" value="CYCLASE-LIKE PROTEIN 2"/>
    <property type="match status" value="1"/>
</dbReference>
<dbReference type="VEuPathDB" id="VectorBase:RPRC011158"/>
<dbReference type="PANTHER" id="PTHR31118">
    <property type="entry name" value="CYCLASE-LIKE PROTEIN 2"/>
    <property type="match status" value="1"/>
</dbReference>
<name>T1I4D9_RHOPR</name>
<dbReference type="GeneID" id="141451815"/>
<comment type="similarity">
    <text evidence="1">Belongs to the Cyclase 1 superfamily.</text>
</comment>
<dbReference type="Proteomes" id="UP000015103">
    <property type="component" value="Unassembled WGS sequence"/>
</dbReference>
<dbReference type="HOGENOM" id="CLU_030671_2_0_1"/>
<dbReference type="AlphaFoldDB" id="T1I4D9"/>
<protein>
    <recommendedName>
        <fullName evidence="4">Kynurenine formamidase</fullName>
    </recommendedName>
</protein>
<reference evidence="2" key="1">
    <citation type="submission" date="2015-05" db="UniProtKB">
        <authorList>
            <consortium name="EnsemblMetazoa"/>
        </authorList>
    </citation>
    <scope>IDENTIFICATION</scope>
</reference>
<evidence type="ECO:0000313" key="3">
    <source>
        <dbReference type="Proteomes" id="UP000015103"/>
    </source>
</evidence>
<organism evidence="2 3">
    <name type="scientific">Rhodnius prolixus</name>
    <name type="common">Triatomid bug</name>
    <dbReference type="NCBI Taxonomy" id="13249"/>
    <lineage>
        <taxon>Eukaryota</taxon>
        <taxon>Metazoa</taxon>
        <taxon>Ecdysozoa</taxon>
        <taxon>Arthropoda</taxon>
        <taxon>Hexapoda</taxon>
        <taxon>Insecta</taxon>
        <taxon>Pterygota</taxon>
        <taxon>Neoptera</taxon>
        <taxon>Paraneoptera</taxon>
        <taxon>Hemiptera</taxon>
        <taxon>Heteroptera</taxon>
        <taxon>Panheteroptera</taxon>
        <taxon>Cimicomorpha</taxon>
        <taxon>Reduviidae</taxon>
        <taxon>Triatominae</taxon>
        <taxon>Rhodnius</taxon>
    </lineage>
</organism>
<keyword evidence="3" id="KW-1185">Reference proteome</keyword>
<dbReference type="OMA" id="KDGWDAS"/>
<dbReference type="RefSeq" id="XP_073979596.1">
    <property type="nucleotide sequence ID" value="XM_074123495.1"/>
</dbReference>
<dbReference type="EnsemblMetazoa" id="RPRC011158-RA">
    <property type="protein sequence ID" value="RPRC011158-PA"/>
    <property type="gene ID" value="RPRC011158"/>
</dbReference>
<dbReference type="InterPro" id="IPR037175">
    <property type="entry name" value="KFase_sf"/>
</dbReference>
<evidence type="ECO:0000256" key="1">
    <source>
        <dbReference type="ARBA" id="ARBA00007865"/>
    </source>
</evidence>
<evidence type="ECO:0008006" key="4">
    <source>
        <dbReference type="Google" id="ProtNLM"/>
    </source>
</evidence>
<dbReference type="InterPro" id="IPR007325">
    <property type="entry name" value="KFase/CYL"/>
</dbReference>
<dbReference type="eggNOG" id="ENOG502SA92">
    <property type="taxonomic scope" value="Eukaryota"/>
</dbReference>
<dbReference type="Gene3D" id="3.50.30.50">
    <property type="entry name" value="Putative cyclase"/>
    <property type="match status" value="1"/>
</dbReference>
<dbReference type="InParanoid" id="T1I4D9"/>
<dbReference type="EMBL" id="ACPB03008626">
    <property type="status" value="NOT_ANNOTATED_CDS"/>
    <property type="molecule type" value="Genomic_DNA"/>
</dbReference>
<sequence>MMRCLEIVLWLMIPLLCLCKHTPTPVDLSFGYENSTVYYPGGAPFRWTNKRIQENPDGTKYAAFDFELAEHAGTHIDAPYHFKEDGTTVDKIPLHKFFTTGILINATTETGTNSSYILPASKLIEWERVNGEIPENSVVMINFGWAKLHYPDRKHYLGPTDQDLRFPALSIEAAEWIVNTKRVVGVGVDTASPDKPPQAGIHELFANNDMYILENLNISEPMPPKFRVIILPMKLVGGTGGPVRVVAFV</sequence>
<dbReference type="SUPFAM" id="SSF102198">
    <property type="entry name" value="Putative cyclase"/>
    <property type="match status" value="1"/>
</dbReference>
<proteinExistence type="inferred from homology"/>
<dbReference type="GO" id="GO:0019441">
    <property type="term" value="P:L-tryptophan catabolic process to kynurenine"/>
    <property type="evidence" value="ECO:0007669"/>
    <property type="project" value="InterPro"/>
</dbReference>
<dbReference type="STRING" id="13249.T1I4D9"/>
<dbReference type="Pfam" id="PF04199">
    <property type="entry name" value="Cyclase"/>
    <property type="match status" value="1"/>
</dbReference>
<dbReference type="GO" id="GO:0004061">
    <property type="term" value="F:arylformamidase activity"/>
    <property type="evidence" value="ECO:0007669"/>
    <property type="project" value="InterPro"/>
</dbReference>
<accession>T1I4D9</accession>
<evidence type="ECO:0000313" key="2">
    <source>
        <dbReference type="EnsemblMetazoa" id="RPRC011158-PA"/>
    </source>
</evidence>